<reference evidence="2" key="1">
    <citation type="journal article" date="2015" name="Nat. Plants">
        <title>Genome expansion of Arabis alpina linked with retrotransposition and reduced symmetric DNA methylation.</title>
        <authorList>
            <person name="Willing E.M."/>
            <person name="Rawat V."/>
            <person name="Mandakova T."/>
            <person name="Maumus F."/>
            <person name="James G.V."/>
            <person name="Nordstroem K.J."/>
            <person name="Becker C."/>
            <person name="Warthmann N."/>
            <person name="Chica C."/>
            <person name="Szarzynska B."/>
            <person name="Zytnicki M."/>
            <person name="Albani M.C."/>
            <person name="Kiefer C."/>
            <person name="Bergonzi S."/>
            <person name="Castaings L."/>
            <person name="Mateos J.L."/>
            <person name="Berns M.C."/>
            <person name="Bujdoso N."/>
            <person name="Piofczyk T."/>
            <person name="de Lorenzo L."/>
            <person name="Barrero-Sicilia C."/>
            <person name="Mateos I."/>
            <person name="Piednoel M."/>
            <person name="Hagmann J."/>
            <person name="Chen-Min-Tao R."/>
            <person name="Iglesias-Fernandez R."/>
            <person name="Schuster S.C."/>
            <person name="Alonso-Blanco C."/>
            <person name="Roudier F."/>
            <person name="Carbonero P."/>
            <person name="Paz-Ares J."/>
            <person name="Davis S.J."/>
            <person name="Pecinka A."/>
            <person name="Quesneville H."/>
            <person name="Colot V."/>
            <person name="Lysak M.A."/>
            <person name="Weigel D."/>
            <person name="Coupland G."/>
            <person name="Schneeberger K."/>
        </authorList>
    </citation>
    <scope>NUCLEOTIDE SEQUENCE [LARGE SCALE GENOMIC DNA]</scope>
    <source>
        <strain evidence="2">cv. Pajares</strain>
    </source>
</reference>
<gene>
    <name evidence="1" type="ordered locus">AALP_Aa6g242800</name>
</gene>
<keyword evidence="2" id="KW-1185">Reference proteome</keyword>
<dbReference type="Proteomes" id="UP000029120">
    <property type="component" value="Chromosome 6"/>
</dbReference>
<sequence length="41" mass="4475">MATYTSQFSPELGFPSCFRFLILVSISSSKDGSKMLLSGLK</sequence>
<protein>
    <submittedName>
        <fullName evidence="1">Uncharacterized protein</fullName>
    </submittedName>
</protein>
<dbReference type="AlphaFoldDB" id="A0A087GRE3"/>
<dbReference type="EMBL" id="CM002874">
    <property type="protein sequence ID" value="KFK32445.1"/>
    <property type="molecule type" value="Genomic_DNA"/>
</dbReference>
<evidence type="ECO:0000313" key="2">
    <source>
        <dbReference type="Proteomes" id="UP000029120"/>
    </source>
</evidence>
<proteinExistence type="predicted"/>
<accession>A0A087GRE3</accession>
<organism evidence="1 2">
    <name type="scientific">Arabis alpina</name>
    <name type="common">Alpine rock-cress</name>
    <dbReference type="NCBI Taxonomy" id="50452"/>
    <lineage>
        <taxon>Eukaryota</taxon>
        <taxon>Viridiplantae</taxon>
        <taxon>Streptophyta</taxon>
        <taxon>Embryophyta</taxon>
        <taxon>Tracheophyta</taxon>
        <taxon>Spermatophyta</taxon>
        <taxon>Magnoliopsida</taxon>
        <taxon>eudicotyledons</taxon>
        <taxon>Gunneridae</taxon>
        <taxon>Pentapetalae</taxon>
        <taxon>rosids</taxon>
        <taxon>malvids</taxon>
        <taxon>Brassicales</taxon>
        <taxon>Brassicaceae</taxon>
        <taxon>Arabideae</taxon>
        <taxon>Arabis</taxon>
    </lineage>
</organism>
<dbReference type="Gramene" id="KFK32445">
    <property type="protein sequence ID" value="KFK32445"/>
    <property type="gene ID" value="AALP_AA6G242800"/>
</dbReference>
<name>A0A087GRE3_ARAAL</name>
<evidence type="ECO:0000313" key="1">
    <source>
        <dbReference type="EMBL" id="KFK32445.1"/>
    </source>
</evidence>